<reference evidence="2 3" key="1">
    <citation type="submission" date="2018-08" db="EMBL/GenBank/DDBJ databases">
        <title>Genomic investigation of the strawberry pathogen Phytophthora fragariae indicates pathogenicity is determined by transcriptional variation in three key races.</title>
        <authorList>
            <person name="Adams T.M."/>
            <person name="Armitage A.D."/>
            <person name="Sobczyk M.K."/>
            <person name="Bates H.J."/>
            <person name="Dunwell J.M."/>
            <person name="Nellist C.F."/>
            <person name="Harrison R.J."/>
        </authorList>
    </citation>
    <scope>NUCLEOTIDE SEQUENCE [LARGE SCALE GENOMIC DNA]</scope>
    <source>
        <strain evidence="2 3">SCRP333</strain>
    </source>
</reference>
<evidence type="ECO:0000313" key="2">
    <source>
        <dbReference type="EMBL" id="KAE9318357.1"/>
    </source>
</evidence>
<dbReference type="Proteomes" id="UP000434957">
    <property type="component" value="Unassembled WGS sequence"/>
</dbReference>
<feature type="compositionally biased region" description="Basic and acidic residues" evidence="1">
    <location>
        <begin position="159"/>
        <end position="176"/>
    </location>
</feature>
<protein>
    <recommendedName>
        <fullName evidence="4">Myb-like domain-containing protein</fullName>
    </recommendedName>
</protein>
<evidence type="ECO:0000313" key="3">
    <source>
        <dbReference type="Proteomes" id="UP000434957"/>
    </source>
</evidence>
<sequence>MRTSFTDSEDKLLVQIAFQFEREGLRITWDYVGRRMKTKRTALQLQIRLSNLKRTYGKSLSDFPPCFFSGMTSRRLLRARGPPPPRPHVSQQSTCVPSEPRSHVQGFDTRDHDLGVQSDCGYCTASMTGESVAVVVAGEPDGNDITTVDGASGQALSAERLRQGARQGHDDQEAARGPRPGGSESNGESAAILAFDGDRDARKHAVRGERGGRVGRRVDRAACTPAATIGSSEVVDGVSMDRFYDSAGDKF</sequence>
<organism evidence="2 3">
    <name type="scientific">Phytophthora rubi</name>
    <dbReference type="NCBI Taxonomy" id="129364"/>
    <lineage>
        <taxon>Eukaryota</taxon>
        <taxon>Sar</taxon>
        <taxon>Stramenopiles</taxon>
        <taxon>Oomycota</taxon>
        <taxon>Peronosporomycetes</taxon>
        <taxon>Peronosporales</taxon>
        <taxon>Peronosporaceae</taxon>
        <taxon>Phytophthora</taxon>
    </lineage>
</organism>
<gene>
    <name evidence="2" type="ORF">PR003_g18255</name>
</gene>
<feature type="region of interest" description="Disordered" evidence="1">
    <location>
        <begin position="79"/>
        <end position="111"/>
    </location>
</feature>
<accession>A0A6A4E259</accession>
<dbReference type="AlphaFoldDB" id="A0A6A4E259"/>
<evidence type="ECO:0000256" key="1">
    <source>
        <dbReference type="SAM" id="MobiDB-lite"/>
    </source>
</evidence>
<proteinExistence type="predicted"/>
<feature type="compositionally biased region" description="Basic and acidic residues" evidence="1">
    <location>
        <begin position="196"/>
        <end position="217"/>
    </location>
</feature>
<evidence type="ECO:0008006" key="4">
    <source>
        <dbReference type="Google" id="ProtNLM"/>
    </source>
</evidence>
<feature type="region of interest" description="Disordered" evidence="1">
    <location>
        <begin position="159"/>
        <end position="217"/>
    </location>
</feature>
<name>A0A6A4E259_9STRA</name>
<keyword evidence="3" id="KW-1185">Reference proteome</keyword>
<comment type="caution">
    <text evidence="2">The sequence shown here is derived from an EMBL/GenBank/DDBJ whole genome shotgun (WGS) entry which is preliminary data.</text>
</comment>
<dbReference type="EMBL" id="QXFT01001450">
    <property type="protein sequence ID" value="KAE9318357.1"/>
    <property type="molecule type" value="Genomic_DNA"/>
</dbReference>